<accession>A0A2P5WI50</accession>
<protein>
    <submittedName>
        <fullName evidence="2">Uncharacterized protein</fullName>
    </submittedName>
</protein>
<evidence type="ECO:0000313" key="3">
    <source>
        <dbReference type="Proteomes" id="UP000239757"/>
    </source>
</evidence>
<gene>
    <name evidence="2" type="ORF">GOBAR_AA29931</name>
</gene>
<sequence>MLAGPSLGESNNLGKHSFRSHVGKDLVERPISHETTEVIEEGIVGEGHNKGNTEMLKEEPIGGAIEGLASVAADGPSMQVDDDYIVGIEEGSFVGANDKFSIKDDKDIYL</sequence>
<organism evidence="2 3">
    <name type="scientific">Gossypium barbadense</name>
    <name type="common">Sea Island cotton</name>
    <name type="synonym">Hibiscus barbadensis</name>
    <dbReference type="NCBI Taxonomy" id="3634"/>
    <lineage>
        <taxon>Eukaryota</taxon>
        <taxon>Viridiplantae</taxon>
        <taxon>Streptophyta</taxon>
        <taxon>Embryophyta</taxon>
        <taxon>Tracheophyta</taxon>
        <taxon>Spermatophyta</taxon>
        <taxon>Magnoliopsida</taxon>
        <taxon>eudicotyledons</taxon>
        <taxon>Gunneridae</taxon>
        <taxon>Pentapetalae</taxon>
        <taxon>rosids</taxon>
        <taxon>malvids</taxon>
        <taxon>Malvales</taxon>
        <taxon>Malvaceae</taxon>
        <taxon>Malvoideae</taxon>
        <taxon>Gossypium</taxon>
    </lineage>
</organism>
<feature type="compositionally biased region" description="Basic and acidic residues" evidence="1">
    <location>
        <begin position="22"/>
        <end position="34"/>
    </location>
</feature>
<dbReference type="AlphaFoldDB" id="A0A2P5WI50"/>
<name>A0A2P5WI50_GOSBA</name>
<reference evidence="2 3" key="1">
    <citation type="submission" date="2015-01" db="EMBL/GenBank/DDBJ databases">
        <title>Genome of allotetraploid Gossypium barbadense reveals genomic plasticity and fiber elongation in cotton evolution.</title>
        <authorList>
            <person name="Chen X."/>
            <person name="Liu X."/>
            <person name="Zhao B."/>
            <person name="Zheng H."/>
            <person name="Hu Y."/>
            <person name="Lu G."/>
            <person name="Yang C."/>
            <person name="Chen J."/>
            <person name="Shan C."/>
            <person name="Zhang L."/>
            <person name="Zhou Y."/>
            <person name="Wang L."/>
            <person name="Guo W."/>
            <person name="Bai Y."/>
            <person name="Ruan J."/>
            <person name="Shangguan X."/>
            <person name="Mao Y."/>
            <person name="Jiang J."/>
            <person name="Zhu Y."/>
            <person name="Lei J."/>
            <person name="Kang H."/>
            <person name="Chen S."/>
            <person name="He X."/>
            <person name="Wang R."/>
            <person name="Wang Y."/>
            <person name="Chen J."/>
            <person name="Wang L."/>
            <person name="Yu S."/>
            <person name="Wang B."/>
            <person name="Wei J."/>
            <person name="Song S."/>
            <person name="Lu X."/>
            <person name="Gao Z."/>
            <person name="Gu W."/>
            <person name="Deng X."/>
            <person name="Ma D."/>
            <person name="Wang S."/>
            <person name="Liang W."/>
            <person name="Fang L."/>
            <person name="Cai C."/>
            <person name="Zhu X."/>
            <person name="Zhou B."/>
            <person name="Zhang Y."/>
            <person name="Chen Z."/>
            <person name="Xu S."/>
            <person name="Zhu R."/>
            <person name="Wang S."/>
            <person name="Zhang T."/>
            <person name="Zhao G."/>
        </authorList>
    </citation>
    <scope>NUCLEOTIDE SEQUENCE [LARGE SCALE GENOMIC DNA]</scope>
    <source>
        <strain evidence="3">cv. Xinhai21</strain>
        <tissue evidence="2">Leaf</tissue>
    </source>
</reference>
<evidence type="ECO:0000256" key="1">
    <source>
        <dbReference type="SAM" id="MobiDB-lite"/>
    </source>
</evidence>
<dbReference type="Proteomes" id="UP000239757">
    <property type="component" value="Unassembled WGS sequence"/>
</dbReference>
<evidence type="ECO:0000313" key="2">
    <source>
        <dbReference type="EMBL" id="PPR90754.1"/>
    </source>
</evidence>
<dbReference type="EMBL" id="KZ667508">
    <property type="protein sequence ID" value="PPR90754.1"/>
    <property type="molecule type" value="Genomic_DNA"/>
</dbReference>
<proteinExistence type="predicted"/>
<feature type="region of interest" description="Disordered" evidence="1">
    <location>
        <begin position="1"/>
        <end position="34"/>
    </location>
</feature>